<dbReference type="SUPFAM" id="SSF52980">
    <property type="entry name" value="Restriction endonuclease-like"/>
    <property type="match status" value="1"/>
</dbReference>
<dbReference type="InterPro" id="IPR011856">
    <property type="entry name" value="tRNA_endonuc-like_dom_sf"/>
</dbReference>
<dbReference type="Gene3D" id="3.40.1350.10">
    <property type="match status" value="1"/>
</dbReference>
<dbReference type="Proteomes" id="UP000033489">
    <property type="component" value="Unassembled WGS sequence"/>
</dbReference>
<gene>
    <name evidence="2" type="ORF">TZ94_01614</name>
</gene>
<name>A0A0F2DT30_9STRE</name>
<comment type="caution">
    <text evidence="2">The sequence shown here is derived from an EMBL/GenBank/DDBJ whole genome shotgun (WGS) entry which is preliminary data.</text>
</comment>
<protein>
    <recommendedName>
        <fullName evidence="4">DUF1887 domain-containing protein</fullName>
    </recommendedName>
</protein>
<dbReference type="OrthoDB" id="2209995at2"/>
<evidence type="ECO:0000313" key="2">
    <source>
        <dbReference type="EMBL" id="KJQ74093.1"/>
    </source>
</evidence>
<dbReference type="RefSeq" id="WP_045615851.1">
    <property type="nucleotide sequence ID" value="NZ_JYGT01000010.1"/>
</dbReference>
<dbReference type="GO" id="GO:0016787">
    <property type="term" value="F:hydrolase activity"/>
    <property type="evidence" value="ECO:0007669"/>
    <property type="project" value="UniProtKB-KW"/>
</dbReference>
<accession>A0A0F2DT30</accession>
<keyword evidence="1" id="KW-0378">Hydrolase</keyword>
<dbReference type="InterPro" id="IPR011335">
    <property type="entry name" value="Restrct_endonuc-II-like"/>
</dbReference>
<organism evidence="2 3">
    <name type="scientific">Streptococcus infantis</name>
    <dbReference type="NCBI Taxonomy" id="68892"/>
    <lineage>
        <taxon>Bacteria</taxon>
        <taxon>Bacillati</taxon>
        <taxon>Bacillota</taxon>
        <taxon>Bacilli</taxon>
        <taxon>Lactobacillales</taxon>
        <taxon>Streptococcaceae</taxon>
        <taxon>Streptococcus</taxon>
    </lineage>
</organism>
<dbReference type="EMBL" id="JYGT01000010">
    <property type="protein sequence ID" value="KJQ74093.1"/>
    <property type="molecule type" value="Genomic_DNA"/>
</dbReference>
<dbReference type="PATRIC" id="fig|28037.216.peg.1582"/>
<proteinExistence type="predicted"/>
<evidence type="ECO:0000313" key="3">
    <source>
        <dbReference type="Proteomes" id="UP000033489"/>
    </source>
</evidence>
<evidence type="ECO:0000256" key="1">
    <source>
        <dbReference type="ARBA" id="ARBA00022801"/>
    </source>
</evidence>
<dbReference type="AlphaFoldDB" id="A0A0F2DT30"/>
<reference evidence="2 3" key="1">
    <citation type="submission" date="2015-02" db="EMBL/GenBank/DDBJ databases">
        <title>Evolution of amylase-binding proteins of oral streptococcal species.</title>
        <authorList>
            <person name="Haase E.M."/>
        </authorList>
    </citation>
    <scope>NUCLEOTIDE SEQUENCE [LARGE SCALE GENOMIC DNA]</scope>
    <source>
        <strain evidence="2 3">UC921A</strain>
    </source>
</reference>
<dbReference type="GO" id="GO:0003676">
    <property type="term" value="F:nucleic acid binding"/>
    <property type="evidence" value="ECO:0007669"/>
    <property type="project" value="InterPro"/>
</dbReference>
<sequence>MTSLLIELYDRHTIEKNVYQAFVSDCDEILFLSLKKIAEEERLSLKHFLLEQVPHLKQVHFRQFKLNKVWQDLDFFFIDSYDTVTIDVFGGDNLLAIVLFQYGLEKNIPIIAMDVEQGKQYALGRTKIEDEDLDIPSLSIEQLIALRGGKILKSRRPQHTVKQIEAIKKLAKYAIENPEEWYQITQFFAIAKTADFHSETAKVLESNGKIYSYPSSLIPLFTKANLLKVEEETTDTVTYTFPTPEAHLLCRTKGHILELYIYLLALESEYFDECLIGAEIDWNGIFPEMDNVQNEIDVIFRKGHSVIFISCKMTDLSVEAINELEVYANHFAGDNCLKMIVCSGKINPVYSHRCQEYGVMVIKQDQIQNLIPMLRKYIRKQLK</sequence>
<evidence type="ECO:0008006" key="4">
    <source>
        <dbReference type="Google" id="ProtNLM"/>
    </source>
</evidence>